<organism evidence="1 2">
    <name type="scientific">Hucho hucho</name>
    <name type="common">huchen</name>
    <dbReference type="NCBI Taxonomy" id="62062"/>
    <lineage>
        <taxon>Eukaryota</taxon>
        <taxon>Metazoa</taxon>
        <taxon>Chordata</taxon>
        <taxon>Craniata</taxon>
        <taxon>Vertebrata</taxon>
        <taxon>Euteleostomi</taxon>
        <taxon>Actinopterygii</taxon>
        <taxon>Neopterygii</taxon>
        <taxon>Teleostei</taxon>
        <taxon>Protacanthopterygii</taxon>
        <taxon>Salmoniformes</taxon>
        <taxon>Salmonidae</taxon>
        <taxon>Salmoninae</taxon>
        <taxon>Hucho</taxon>
    </lineage>
</organism>
<keyword evidence="2" id="KW-1185">Reference proteome</keyword>
<evidence type="ECO:0000313" key="2">
    <source>
        <dbReference type="Proteomes" id="UP000314982"/>
    </source>
</evidence>
<accession>A0A4W5NMI0</accession>
<dbReference type="Proteomes" id="UP000314982">
    <property type="component" value="Unassembled WGS sequence"/>
</dbReference>
<dbReference type="Gene3D" id="1.20.58.60">
    <property type="match status" value="1"/>
</dbReference>
<dbReference type="Ensembl" id="ENSHHUT00000052116.1">
    <property type="protein sequence ID" value="ENSHHUP00000050319.1"/>
    <property type="gene ID" value="ENSHHUG00000030372.1"/>
</dbReference>
<reference evidence="2" key="1">
    <citation type="submission" date="2018-06" db="EMBL/GenBank/DDBJ databases">
        <title>Genome assembly of Danube salmon.</title>
        <authorList>
            <person name="Macqueen D.J."/>
            <person name="Gundappa M.K."/>
        </authorList>
    </citation>
    <scope>NUCLEOTIDE SEQUENCE [LARGE SCALE GENOMIC DNA]</scope>
</reference>
<dbReference type="GeneTree" id="ENSGT00940000154342"/>
<sequence length="181" mass="21003">FIDCNICLVVSVPPEGGSRRADDIQKAAEELNTRWDGFCALLAERLEWLAYQSKILAFYNLWQQLEQAVVNSENWLKVQQPPASEPEPLKHQLERCRDEIARLSSLEPQVNLLKEKLKSLREKENAPVFFDADITDFTQHHQQVLDELQARERQLVLGENMEQDTHTMQACTYTQKHRKGS</sequence>
<proteinExistence type="predicted"/>
<dbReference type="SUPFAM" id="SSF46966">
    <property type="entry name" value="Spectrin repeat"/>
    <property type="match status" value="1"/>
</dbReference>
<dbReference type="STRING" id="62062.ENSHHUP00000050319"/>
<evidence type="ECO:0000313" key="1">
    <source>
        <dbReference type="Ensembl" id="ENSHHUP00000050319.1"/>
    </source>
</evidence>
<reference evidence="1" key="3">
    <citation type="submission" date="2025-09" db="UniProtKB">
        <authorList>
            <consortium name="Ensembl"/>
        </authorList>
    </citation>
    <scope>IDENTIFICATION</scope>
</reference>
<dbReference type="AlphaFoldDB" id="A0A4W5NMI0"/>
<protein>
    <submittedName>
        <fullName evidence="1">Uncharacterized protein</fullName>
    </submittedName>
</protein>
<name>A0A4W5NMI0_9TELE</name>
<reference evidence="1" key="2">
    <citation type="submission" date="2025-08" db="UniProtKB">
        <authorList>
            <consortium name="Ensembl"/>
        </authorList>
    </citation>
    <scope>IDENTIFICATION</scope>
</reference>